<dbReference type="Proteomes" id="UP000580130">
    <property type="component" value="Unassembled WGS sequence"/>
</dbReference>
<proteinExistence type="predicted"/>
<evidence type="ECO:0000256" key="1">
    <source>
        <dbReference type="SAM" id="Phobius"/>
    </source>
</evidence>
<accession>A0A848CKZ6</accession>
<feature type="transmembrane region" description="Helical" evidence="1">
    <location>
        <begin position="48"/>
        <end position="68"/>
    </location>
</feature>
<dbReference type="AlphaFoldDB" id="A0A848CKZ6"/>
<protein>
    <recommendedName>
        <fullName evidence="4">O-antigen ligase domain-containing protein</fullName>
    </recommendedName>
</protein>
<reference evidence="2 3" key="1">
    <citation type="submission" date="2020-04" db="EMBL/GenBank/DDBJ databases">
        <authorList>
            <person name="Hitch T.C.A."/>
            <person name="Wylensek D."/>
            <person name="Clavel T."/>
        </authorList>
    </citation>
    <scope>NUCLEOTIDE SEQUENCE [LARGE SCALE GENOMIC DNA]</scope>
    <source>
        <strain evidence="2 3">BSM-383-APC-5F</strain>
    </source>
</reference>
<keyword evidence="1" id="KW-1133">Transmembrane helix</keyword>
<feature type="transmembrane region" description="Helical" evidence="1">
    <location>
        <begin position="99"/>
        <end position="119"/>
    </location>
</feature>
<dbReference type="RefSeq" id="WP_168934267.1">
    <property type="nucleotide sequence ID" value="NZ_JABAFX010000051.1"/>
</dbReference>
<comment type="caution">
    <text evidence="2">The sequence shown here is derived from an EMBL/GenBank/DDBJ whole genome shotgun (WGS) entry which is preliminary data.</text>
</comment>
<feature type="transmembrane region" description="Helical" evidence="1">
    <location>
        <begin position="131"/>
        <end position="149"/>
    </location>
</feature>
<feature type="transmembrane region" description="Helical" evidence="1">
    <location>
        <begin position="213"/>
        <end position="229"/>
    </location>
</feature>
<gene>
    <name evidence="2" type="ORF">HF855_13360</name>
</gene>
<feature type="transmembrane region" description="Helical" evidence="1">
    <location>
        <begin position="241"/>
        <end position="259"/>
    </location>
</feature>
<keyword evidence="1" id="KW-0472">Membrane</keyword>
<feature type="transmembrane region" description="Helical" evidence="1">
    <location>
        <begin position="314"/>
        <end position="332"/>
    </location>
</feature>
<feature type="transmembrane region" description="Helical" evidence="1">
    <location>
        <begin position="352"/>
        <end position="373"/>
    </location>
</feature>
<sequence>MGFKQKRGCVLYAIIALFLALVYSYKNAIWVNEQYAMYFKRGDTSTPIYLMLVYSALLVIFIVAVTKICENRTHFLYGAILFLTIIFYFSKMLLEEGVYSAITSPTTPLVYLLSLAIFIGADDEIWASIRMCLPFLIVGYICLLGYEYVTLVSRYGIVVVGNSSLIYYYVSLFWCSTIYLTDRILQKENIGLRQILLMGFNIVFAVIINSRSWIIQSCLVAVVIYLFGTTQRNIRTKVLRLLLLLLGGYIILQLLNNYFSMNLIFLSDKLGRDSRSHQYTDIVAASSFLGWLFGNGAGAVYYDSTQGYISNIDNQYVFVAFHYGLIVLLQWLGPQLITLFSVVKTGAVRLIAILPLVCWFMALGGLSVFNVVYCDVKQLMLVLYMGHILSLNNHGGYADE</sequence>
<evidence type="ECO:0008006" key="4">
    <source>
        <dbReference type="Google" id="ProtNLM"/>
    </source>
</evidence>
<organism evidence="2 3">
    <name type="scientific">Dorea formicigenerans</name>
    <dbReference type="NCBI Taxonomy" id="39486"/>
    <lineage>
        <taxon>Bacteria</taxon>
        <taxon>Bacillati</taxon>
        <taxon>Bacillota</taxon>
        <taxon>Clostridia</taxon>
        <taxon>Lachnospirales</taxon>
        <taxon>Lachnospiraceae</taxon>
        <taxon>Dorea</taxon>
    </lineage>
</organism>
<evidence type="ECO:0000313" key="2">
    <source>
        <dbReference type="EMBL" id="NME58346.1"/>
    </source>
</evidence>
<feature type="transmembrane region" description="Helical" evidence="1">
    <location>
        <begin position="75"/>
        <end position="93"/>
    </location>
</feature>
<dbReference type="EMBL" id="JABAFX010000051">
    <property type="protein sequence ID" value="NME58346.1"/>
    <property type="molecule type" value="Genomic_DNA"/>
</dbReference>
<evidence type="ECO:0000313" key="3">
    <source>
        <dbReference type="Proteomes" id="UP000580130"/>
    </source>
</evidence>
<feature type="transmembrane region" description="Helical" evidence="1">
    <location>
        <begin position="190"/>
        <end position="207"/>
    </location>
</feature>
<keyword evidence="1" id="KW-0812">Transmembrane</keyword>
<feature type="transmembrane region" description="Helical" evidence="1">
    <location>
        <begin position="279"/>
        <end position="302"/>
    </location>
</feature>
<name>A0A848CKZ6_9FIRM</name>
<feature type="transmembrane region" description="Helical" evidence="1">
    <location>
        <begin position="155"/>
        <end position="178"/>
    </location>
</feature>